<dbReference type="STRING" id="1712654.A7C91_09175"/>
<feature type="transmembrane region" description="Helical" evidence="1">
    <location>
        <begin position="21"/>
        <end position="42"/>
    </location>
</feature>
<dbReference type="Proteomes" id="UP000076969">
    <property type="component" value="Chromosome"/>
</dbReference>
<dbReference type="OrthoDB" id="85889at2157"/>
<keyword evidence="3" id="KW-1185">Reference proteome</keyword>
<dbReference type="GeneID" id="28496363"/>
<evidence type="ECO:0000313" key="2">
    <source>
        <dbReference type="EMBL" id="ANF23320.1"/>
    </source>
</evidence>
<keyword evidence="1" id="KW-0472">Membrane</keyword>
<accession>A0A172WIS9</accession>
<organism evidence="2 3">
    <name type="scientific">Thermococcus piezophilus</name>
    <dbReference type="NCBI Taxonomy" id="1712654"/>
    <lineage>
        <taxon>Archaea</taxon>
        <taxon>Methanobacteriati</taxon>
        <taxon>Methanobacteriota</taxon>
        <taxon>Thermococci</taxon>
        <taxon>Thermococcales</taxon>
        <taxon>Thermococcaceae</taxon>
        <taxon>Thermococcus</taxon>
    </lineage>
</organism>
<reference evidence="3" key="1">
    <citation type="journal article" date="2016" name="Syst. Appl. Microbiol.">
        <title>Thermococcus piezophilus sp. nov., a novel hyperthermophilic and piezophilic archaeon with a broad pressure range for growth, isolated from a deepest hydrothermal vent at the Mid-Cayman Rise.</title>
        <authorList>
            <person name="Dalmasso C."/>
            <person name="Oger P."/>
            <person name="Selva G."/>
            <person name="Courtine D."/>
            <person name="L'Haridon S."/>
            <person name="Garlaschelli A."/>
            <person name="Roussel E."/>
            <person name="Miyazaki J."/>
            <person name="Reveillaud J."/>
            <person name="Jebbar M."/>
            <person name="Takai K."/>
            <person name="Maignien L."/>
            <person name="Alain K."/>
        </authorList>
    </citation>
    <scope>NUCLEOTIDE SEQUENCE [LARGE SCALE GENOMIC DNA]</scope>
    <source>
        <strain evidence="3">CDGS</strain>
    </source>
</reference>
<keyword evidence="1" id="KW-1133">Transmembrane helix</keyword>
<feature type="transmembrane region" description="Helical" evidence="1">
    <location>
        <begin position="76"/>
        <end position="97"/>
    </location>
</feature>
<name>A0A172WIS9_9EURY</name>
<keyword evidence="1" id="KW-0812">Transmembrane</keyword>
<evidence type="ECO:0000313" key="3">
    <source>
        <dbReference type="Proteomes" id="UP000076969"/>
    </source>
</evidence>
<dbReference type="KEGG" id="tpie:A7C91_09175"/>
<feature type="transmembrane region" description="Helical" evidence="1">
    <location>
        <begin position="48"/>
        <end position="69"/>
    </location>
</feature>
<gene>
    <name evidence="2" type="ORF">A7C91_09175</name>
</gene>
<evidence type="ECO:0000256" key="1">
    <source>
        <dbReference type="SAM" id="Phobius"/>
    </source>
</evidence>
<protein>
    <submittedName>
        <fullName evidence="2">Uncharacterized protein</fullName>
    </submittedName>
</protein>
<dbReference type="RefSeq" id="WP_068666860.1">
    <property type="nucleotide sequence ID" value="NZ_CP015520.1"/>
</dbReference>
<dbReference type="AlphaFoldDB" id="A0A172WIS9"/>
<feature type="transmembrane region" description="Helical" evidence="1">
    <location>
        <begin position="103"/>
        <end position="125"/>
    </location>
</feature>
<proteinExistence type="predicted"/>
<dbReference type="EMBL" id="CP015520">
    <property type="protein sequence ID" value="ANF23320.1"/>
    <property type="molecule type" value="Genomic_DNA"/>
</dbReference>
<sequence>MSFEWKYRVVVHESPRFKISEYLKGFTAVLLLLWLFKGLLRLEEYNDYMVYAIIGLIFAFELLSVGKWFGVTLSGIIFALAKGAFWTSVFLFFGKWLGMLKALSGYAGTAFAYAVVLTITGLLMAKFDEKRLDIKVEKSAYEFNGSDFSDVKLRGSGKAYPIRFGRKKVGWVLDGEFTVEAETPLGTVRKKLISPVAVWTSENITGKKTSPDSSFVERVNELINPDRLYKRGRRDTVVDLGFIKVYGGEGYEYVKLPFIEVIETPSGHDVKIGPMRFREGHPERPSSEMLTIRELANGFQLTKVGDRLRIQTDEYSIEVDGEKVLYKSGSESLSLGRDHVSLRSGEVLITVGRGRAKIRIEEVVISAKEGKVRIRAGGKSYTVENKDAYRLVMGKAKEIVEEQSAELIEGLGIDRARLNRRVKELLDKLMEYLG</sequence>